<evidence type="ECO:0000313" key="1">
    <source>
        <dbReference type="EMBL" id="KAI5658056.1"/>
    </source>
</evidence>
<reference evidence="2" key="1">
    <citation type="journal article" date="2023" name="Nat. Plants">
        <title>Single-cell RNA sequencing provides a high-resolution roadmap for understanding the multicellular compartmentation of specialized metabolism.</title>
        <authorList>
            <person name="Sun S."/>
            <person name="Shen X."/>
            <person name="Li Y."/>
            <person name="Li Y."/>
            <person name="Wang S."/>
            <person name="Li R."/>
            <person name="Zhang H."/>
            <person name="Shen G."/>
            <person name="Guo B."/>
            <person name="Wei J."/>
            <person name="Xu J."/>
            <person name="St-Pierre B."/>
            <person name="Chen S."/>
            <person name="Sun C."/>
        </authorList>
    </citation>
    <scope>NUCLEOTIDE SEQUENCE [LARGE SCALE GENOMIC DNA]</scope>
</reference>
<dbReference type="Proteomes" id="UP001060085">
    <property type="component" value="Linkage Group LG06"/>
</dbReference>
<name>A0ACC0ABU6_CATRO</name>
<accession>A0ACC0ABU6</accession>
<dbReference type="EMBL" id="CM044706">
    <property type="protein sequence ID" value="KAI5658056.1"/>
    <property type="molecule type" value="Genomic_DNA"/>
</dbReference>
<proteinExistence type="predicted"/>
<keyword evidence="2" id="KW-1185">Reference proteome</keyword>
<protein>
    <submittedName>
        <fullName evidence="1">Uncharacterized protein</fullName>
    </submittedName>
</protein>
<comment type="caution">
    <text evidence="1">The sequence shown here is derived from an EMBL/GenBank/DDBJ whole genome shotgun (WGS) entry which is preliminary data.</text>
</comment>
<organism evidence="1 2">
    <name type="scientific">Catharanthus roseus</name>
    <name type="common">Madagascar periwinkle</name>
    <name type="synonym">Vinca rosea</name>
    <dbReference type="NCBI Taxonomy" id="4058"/>
    <lineage>
        <taxon>Eukaryota</taxon>
        <taxon>Viridiplantae</taxon>
        <taxon>Streptophyta</taxon>
        <taxon>Embryophyta</taxon>
        <taxon>Tracheophyta</taxon>
        <taxon>Spermatophyta</taxon>
        <taxon>Magnoliopsida</taxon>
        <taxon>eudicotyledons</taxon>
        <taxon>Gunneridae</taxon>
        <taxon>Pentapetalae</taxon>
        <taxon>asterids</taxon>
        <taxon>lamiids</taxon>
        <taxon>Gentianales</taxon>
        <taxon>Apocynaceae</taxon>
        <taxon>Rauvolfioideae</taxon>
        <taxon>Vinceae</taxon>
        <taxon>Catharanthinae</taxon>
        <taxon>Catharanthus</taxon>
    </lineage>
</organism>
<evidence type="ECO:0000313" key="2">
    <source>
        <dbReference type="Proteomes" id="UP001060085"/>
    </source>
</evidence>
<gene>
    <name evidence="1" type="ORF">M9H77_26849</name>
</gene>
<sequence length="251" mass="29085">MSKYSFLHAYLEKQLLVSVATIKISYYDLELLHDNLFFDLIVADDFFSCASMWIKIHTFLGSFVENGYVEKVSWFSCSLCGVLHAKLKGEFVENCDYVSSFLYASMKIFYGFIPSIKLLRFGELVEFDPEIEKMLRKGRRFISFNITNKMALVVVDKAKEEASRDPRPPMTERILARMQNRDAPMRNLETQIDQMAKLVSERPQGTLPSNMEVNPREHVNAVLVIYNEENPEKDNDGDSRNKLHEKRDEGT</sequence>